<dbReference type="InterPro" id="IPR017441">
    <property type="entry name" value="Protein_kinase_ATP_BS"/>
</dbReference>
<accession>A0A5B6WDJ1</accession>
<dbReference type="GO" id="GO:0005829">
    <property type="term" value="C:cytosol"/>
    <property type="evidence" value="ECO:0007669"/>
    <property type="project" value="TreeGrafter"/>
</dbReference>
<dbReference type="Pfam" id="PF00069">
    <property type="entry name" value="Pkinase"/>
    <property type="match status" value="1"/>
</dbReference>
<dbReference type="GO" id="GO:0004674">
    <property type="term" value="F:protein serine/threonine kinase activity"/>
    <property type="evidence" value="ECO:0007669"/>
    <property type="project" value="UniProtKB-UniRule"/>
</dbReference>
<evidence type="ECO:0000256" key="6">
    <source>
        <dbReference type="ARBA" id="ARBA00061236"/>
    </source>
</evidence>
<evidence type="ECO:0000256" key="4">
    <source>
        <dbReference type="ARBA" id="ARBA00022777"/>
    </source>
</evidence>
<dbReference type="PROSITE" id="PS00107">
    <property type="entry name" value="PROTEIN_KINASE_ATP"/>
    <property type="match status" value="1"/>
</dbReference>
<dbReference type="PROSITE" id="PS00108">
    <property type="entry name" value="PROTEIN_KINASE_ST"/>
    <property type="match status" value="1"/>
</dbReference>
<dbReference type="EMBL" id="SMMG02000003">
    <property type="protein sequence ID" value="KAA3479680.1"/>
    <property type="molecule type" value="Genomic_DNA"/>
</dbReference>
<organism evidence="12 13">
    <name type="scientific">Gossypium australe</name>
    <dbReference type="NCBI Taxonomy" id="47621"/>
    <lineage>
        <taxon>Eukaryota</taxon>
        <taxon>Viridiplantae</taxon>
        <taxon>Streptophyta</taxon>
        <taxon>Embryophyta</taxon>
        <taxon>Tracheophyta</taxon>
        <taxon>Spermatophyta</taxon>
        <taxon>Magnoliopsida</taxon>
        <taxon>eudicotyledons</taxon>
        <taxon>Gunneridae</taxon>
        <taxon>Pentapetalae</taxon>
        <taxon>rosids</taxon>
        <taxon>malvids</taxon>
        <taxon>Malvales</taxon>
        <taxon>Malvaceae</taxon>
        <taxon>Malvoideae</taxon>
        <taxon>Gossypium</taxon>
    </lineage>
</organism>
<proteinExistence type="inferred from homology"/>
<dbReference type="Gene3D" id="1.10.510.10">
    <property type="entry name" value="Transferase(Phosphotransferase) domain 1"/>
    <property type="match status" value="1"/>
</dbReference>
<evidence type="ECO:0000256" key="10">
    <source>
        <dbReference type="SAM" id="SignalP"/>
    </source>
</evidence>
<evidence type="ECO:0000313" key="13">
    <source>
        <dbReference type="Proteomes" id="UP000325315"/>
    </source>
</evidence>
<dbReference type="GO" id="GO:0005524">
    <property type="term" value="F:ATP binding"/>
    <property type="evidence" value="ECO:0007669"/>
    <property type="project" value="UniProtKB-UniRule"/>
</dbReference>
<comment type="caution">
    <text evidence="12">The sequence shown here is derived from an EMBL/GenBank/DDBJ whole genome shotgun (WGS) entry which is preliminary data.</text>
</comment>
<dbReference type="PROSITE" id="PS50011">
    <property type="entry name" value="PROTEIN_KINASE_DOM"/>
    <property type="match status" value="1"/>
</dbReference>
<dbReference type="Gene3D" id="3.30.200.20">
    <property type="entry name" value="Phosphorylase Kinase, domain 1"/>
    <property type="match status" value="2"/>
</dbReference>
<dbReference type="OrthoDB" id="10254671at2759"/>
<dbReference type="GO" id="GO:0005634">
    <property type="term" value="C:nucleus"/>
    <property type="evidence" value="ECO:0007669"/>
    <property type="project" value="TreeGrafter"/>
</dbReference>
<evidence type="ECO:0000256" key="1">
    <source>
        <dbReference type="ARBA" id="ARBA00022527"/>
    </source>
</evidence>
<evidence type="ECO:0000313" key="12">
    <source>
        <dbReference type="EMBL" id="KAA3479680.1"/>
    </source>
</evidence>
<keyword evidence="4 8" id="KW-0418">Kinase</keyword>
<dbReference type="InterPro" id="IPR045216">
    <property type="entry name" value="CK2_alpha"/>
</dbReference>
<feature type="domain" description="Protein kinase" evidence="11">
    <location>
        <begin position="89"/>
        <end position="359"/>
    </location>
</feature>
<dbReference type="GO" id="GO:0005956">
    <property type="term" value="C:protein kinase CK2 complex"/>
    <property type="evidence" value="ECO:0007669"/>
    <property type="project" value="TreeGrafter"/>
</dbReference>
<feature type="binding site" evidence="7">
    <location>
        <position position="118"/>
    </location>
    <ligand>
        <name>ATP</name>
        <dbReference type="ChEBI" id="CHEBI:30616"/>
    </ligand>
</feature>
<comment type="similarity">
    <text evidence="6 8">Belongs to the protein kinase superfamily. Ser/Thr protein kinase family. CK2 subfamily.</text>
</comment>
<keyword evidence="13" id="KW-1185">Reference proteome</keyword>
<dbReference type="CDD" id="cd14132">
    <property type="entry name" value="STKc_CK2_alpha"/>
    <property type="match status" value="1"/>
</dbReference>
<evidence type="ECO:0000256" key="9">
    <source>
        <dbReference type="SAM" id="MobiDB-lite"/>
    </source>
</evidence>
<dbReference type="InterPro" id="IPR008271">
    <property type="entry name" value="Ser/Thr_kinase_AS"/>
</dbReference>
<name>A0A5B6WDJ1_9ROSI</name>
<keyword evidence="3 7" id="KW-0547">Nucleotide-binding</keyword>
<evidence type="ECO:0000256" key="2">
    <source>
        <dbReference type="ARBA" id="ARBA00022679"/>
    </source>
</evidence>
<protein>
    <recommendedName>
        <fullName evidence="8">Casein kinase II subunit alpha</fullName>
        <shortName evidence="8">CK II alpha</shortName>
        <ecNumber evidence="8">2.7.11.1</ecNumber>
    </recommendedName>
</protein>
<dbReference type="AlphaFoldDB" id="A0A5B6WDJ1"/>
<evidence type="ECO:0000256" key="8">
    <source>
        <dbReference type="RuleBase" id="RU369118"/>
    </source>
</evidence>
<feature type="chain" id="PRO_5022887309" description="Casein kinase II subunit alpha" evidence="10">
    <location>
        <begin position="25"/>
        <end position="647"/>
    </location>
</feature>
<dbReference type="Proteomes" id="UP000325315">
    <property type="component" value="Unassembled WGS sequence"/>
</dbReference>
<dbReference type="PANTHER" id="PTHR24054">
    <property type="entry name" value="CASEIN KINASE II SUBUNIT ALPHA"/>
    <property type="match status" value="1"/>
</dbReference>
<dbReference type="FunFam" id="3.30.200.20:FF:000088">
    <property type="entry name" value="Casein kinase II subunit alpha"/>
    <property type="match status" value="1"/>
</dbReference>
<keyword evidence="1 8" id="KW-0723">Serine/threonine-protein kinase</keyword>
<dbReference type="SUPFAM" id="SSF56112">
    <property type="entry name" value="Protein kinase-like (PK-like)"/>
    <property type="match status" value="1"/>
</dbReference>
<keyword evidence="5 7" id="KW-0067">ATP-binding</keyword>
<keyword evidence="2 8" id="KW-0808">Transferase</keyword>
<dbReference type="GO" id="GO:0106310">
    <property type="term" value="F:protein serine kinase activity"/>
    <property type="evidence" value="ECO:0007669"/>
    <property type="project" value="UniProtKB-UniRule"/>
</dbReference>
<evidence type="ECO:0000256" key="5">
    <source>
        <dbReference type="ARBA" id="ARBA00022840"/>
    </source>
</evidence>
<dbReference type="SMART" id="SM00220">
    <property type="entry name" value="S_TKc"/>
    <property type="match status" value="1"/>
</dbReference>
<dbReference type="InterPro" id="IPR000719">
    <property type="entry name" value="Prot_kinase_dom"/>
</dbReference>
<comment type="catalytic activity">
    <reaction evidence="8">
        <text>L-seryl-[protein] + ATP = O-phospho-L-seryl-[protein] + ADP + H(+)</text>
        <dbReference type="Rhea" id="RHEA:17989"/>
        <dbReference type="Rhea" id="RHEA-COMP:9863"/>
        <dbReference type="Rhea" id="RHEA-COMP:11604"/>
        <dbReference type="ChEBI" id="CHEBI:15378"/>
        <dbReference type="ChEBI" id="CHEBI:29999"/>
        <dbReference type="ChEBI" id="CHEBI:30616"/>
        <dbReference type="ChEBI" id="CHEBI:83421"/>
        <dbReference type="ChEBI" id="CHEBI:456216"/>
        <dbReference type="EC" id="2.7.11.1"/>
    </reaction>
</comment>
<comment type="function">
    <text evidence="8">Casein kinases are operationally defined by their preferential utilization of acidic proteins as substrates.</text>
</comment>
<dbReference type="PANTHER" id="PTHR24054:SF59">
    <property type="entry name" value="CASEIN KINASE II SUBUNIT ALPHA-3"/>
    <property type="match status" value="1"/>
</dbReference>
<evidence type="ECO:0000259" key="11">
    <source>
        <dbReference type="PROSITE" id="PS50011"/>
    </source>
</evidence>
<dbReference type="EC" id="2.7.11.1" evidence="8"/>
<keyword evidence="10" id="KW-0732">Signal</keyword>
<reference evidence="13" key="1">
    <citation type="journal article" date="2019" name="Plant Biotechnol. J.">
        <title>Genome sequencing of the Australian wild diploid species Gossypium australe highlights disease resistance and delayed gland morphogenesis.</title>
        <authorList>
            <person name="Cai Y."/>
            <person name="Cai X."/>
            <person name="Wang Q."/>
            <person name="Wang P."/>
            <person name="Zhang Y."/>
            <person name="Cai C."/>
            <person name="Xu Y."/>
            <person name="Wang K."/>
            <person name="Zhou Z."/>
            <person name="Wang C."/>
            <person name="Geng S."/>
            <person name="Li B."/>
            <person name="Dong Q."/>
            <person name="Hou Y."/>
            <person name="Wang H."/>
            <person name="Ai P."/>
            <person name="Liu Z."/>
            <person name="Yi F."/>
            <person name="Sun M."/>
            <person name="An G."/>
            <person name="Cheng J."/>
            <person name="Zhang Y."/>
            <person name="Shi Q."/>
            <person name="Xie Y."/>
            <person name="Shi X."/>
            <person name="Chang Y."/>
            <person name="Huang F."/>
            <person name="Chen Y."/>
            <person name="Hong S."/>
            <person name="Mi L."/>
            <person name="Sun Q."/>
            <person name="Zhang L."/>
            <person name="Zhou B."/>
            <person name="Peng R."/>
            <person name="Zhang X."/>
            <person name="Liu F."/>
        </authorList>
    </citation>
    <scope>NUCLEOTIDE SEQUENCE [LARGE SCALE GENOMIC DNA]</scope>
    <source>
        <strain evidence="13">cv. PA1801</strain>
    </source>
</reference>
<gene>
    <name evidence="12" type="primary">cka1</name>
    <name evidence="12" type="ORF">EPI10_020173</name>
</gene>
<dbReference type="InterPro" id="IPR011009">
    <property type="entry name" value="Kinase-like_dom_sf"/>
</dbReference>
<dbReference type="FunFam" id="1.10.510.10:FF:000059">
    <property type="entry name" value="Casein kinase II subunit alpha"/>
    <property type="match status" value="1"/>
</dbReference>
<feature type="region of interest" description="Disordered" evidence="9">
    <location>
        <begin position="481"/>
        <end position="501"/>
    </location>
</feature>
<feature type="signal peptide" evidence="10">
    <location>
        <begin position="1"/>
        <end position="24"/>
    </location>
</feature>
<comment type="catalytic activity">
    <reaction evidence="8">
        <text>L-threonyl-[protein] + ATP = O-phospho-L-threonyl-[protein] + ADP + H(+)</text>
        <dbReference type="Rhea" id="RHEA:46608"/>
        <dbReference type="Rhea" id="RHEA-COMP:11060"/>
        <dbReference type="Rhea" id="RHEA-COMP:11605"/>
        <dbReference type="ChEBI" id="CHEBI:15378"/>
        <dbReference type="ChEBI" id="CHEBI:30013"/>
        <dbReference type="ChEBI" id="CHEBI:30616"/>
        <dbReference type="ChEBI" id="CHEBI:61977"/>
        <dbReference type="ChEBI" id="CHEBI:456216"/>
        <dbReference type="EC" id="2.7.11.1"/>
    </reaction>
</comment>
<dbReference type="GO" id="GO:0051726">
    <property type="term" value="P:regulation of cell cycle"/>
    <property type="evidence" value="ECO:0007669"/>
    <property type="project" value="TreeGrafter"/>
</dbReference>
<evidence type="ECO:0000256" key="3">
    <source>
        <dbReference type="ARBA" id="ARBA00022741"/>
    </source>
</evidence>
<evidence type="ECO:0000256" key="7">
    <source>
        <dbReference type="PROSITE-ProRule" id="PRU10141"/>
    </source>
</evidence>
<sequence length="647" mass="73656">MNETRCANPPLLLCLFLICAIVTSRPPLAHAHAHAHAGADYSKIDEISCPSRRRIMSKSRVYTDVNVLRPKEYWDYESLAVQWGDQDDYEVVRKVGRGKYSEVFEGINVNNNERCIIKILKPVKKKKIKREIKILQNLCGGPNIVKLLDVVRDQHSKTPSLIFEYVNSTDFKVLYPTLTDYDIRYYIYELLKALDYCHSQGIMHRDVKPHNVMIDHELRKLRLIDWGLAEFYHPGKEYNVRVASRYFKGPELLVDLQDYDYSLDMWSLGCMFAGMVLGTDELNAYLNKYHLELDPQLDALVGRHSRKPWSKFINADNQHLVSPEAIDFLDKLLRPILTSLKSGQQKAAGCELSNRYKFVSTLEAMESTAISSDEEDALSLSDLPLENQVQPRNEENGEPQAFKTDEDFNFGSLTDPQMCSADQVFFKGQILPLWDLVWSDCGCRWSESMDHGSLSGFTSVSSSNNTTNSIAVSNSTSKSINFRNKLSTDPSPKPQVSMSKTRPVNVGIRNQTWSMWGFFRLGVVRAPVLELQDLKVRRNTVSRNSKVVKNKKVGQVSKKQQDLNKGFIEKRIMGMSSGCKCSANVVETVPLNNVVFIKRNKKGEKKNAILVSAMEEKKLPHELKMKKMKEREKSKASVFTSLNALNG</sequence>